<dbReference type="KEGG" id="abas:ACPOL_4685"/>
<proteinExistence type="predicted"/>
<dbReference type="EMBL" id="CP030840">
    <property type="protein sequence ID" value="AXC13955.1"/>
    <property type="molecule type" value="Genomic_DNA"/>
</dbReference>
<organism evidence="1 2">
    <name type="scientific">Acidisarcina polymorpha</name>
    <dbReference type="NCBI Taxonomy" id="2211140"/>
    <lineage>
        <taxon>Bacteria</taxon>
        <taxon>Pseudomonadati</taxon>
        <taxon>Acidobacteriota</taxon>
        <taxon>Terriglobia</taxon>
        <taxon>Terriglobales</taxon>
        <taxon>Acidobacteriaceae</taxon>
        <taxon>Acidisarcina</taxon>
    </lineage>
</organism>
<protein>
    <submittedName>
        <fullName evidence="1">Uncharacterized protein</fullName>
    </submittedName>
</protein>
<evidence type="ECO:0000313" key="1">
    <source>
        <dbReference type="EMBL" id="AXC13955.1"/>
    </source>
</evidence>
<sequence length="37" mass="4108">MLYRRANQSKASDAELQTSSVGISVFGRRPLSYAFSI</sequence>
<dbReference type="AlphaFoldDB" id="A0A2Z5G5P8"/>
<gene>
    <name evidence="1" type="ORF">ACPOL_4685</name>
</gene>
<name>A0A2Z5G5P8_9BACT</name>
<accession>A0A2Z5G5P8</accession>
<dbReference type="Proteomes" id="UP000253606">
    <property type="component" value="Chromosome"/>
</dbReference>
<keyword evidence="2" id="KW-1185">Reference proteome</keyword>
<evidence type="ECO:0000313" key="2">
    <source>
        <dbReference type="Proteomes" id="UP000253606"/>
    </source>
</evidence>
<reference evidence="1 2" key="1">
    <citation type="journal article" date="2018" name="Front. Microbiol.">
        <title>Hydrolytic Capabilities as a Key to Environmental Success: Chitinolytic and Cellulolytic Acidobacteria From Acidic Sub-arctic Soils and Boreal Peatlands.</title>
        <authorList>
            <person name="Belova S.E."/>
            <person name="Ravin N.V."/>
            <person name="Pankratov T.A."/>
            <person name="Rakitin A.L."/>
            <person name="Ivanova A.A."/>
            <person name="Beletsky A.V."/>
            <person name="Mardanov A.V."/>
            <person name="Sinninghe Damste J.S."/>
            <person name="Dedysh S.N."/>
        </authorList>
    </citation>
    <scope>NUCLEOTIDE SEQUENCE [LARGE SCALE GENOMIC DNA]</scope>
    <source>
        <strain evidence="1 2">SBC82</strain>
    </source>
</reference>